<gene>
    <name evidence="1" type="ORF">HPB49_016984</name>
</gene>
<accession>A0ACB8CYN0</accession>
<sequence>MIAQKSALGDVPRGTTTSKKKQKMRGDRVLPHPLSLAANEWKDDMKLWPSLQENHITYYLLKTKACDLEDVQAIKSLDSYNYVISGKVGQLLVCQADKGTCFIKGKVSPSQADSDRPYETWVCIGNDCRIWTGSCSCKVGLTTVCSHVGAVLWKIEFASRKGLTGESCTDRSAKWNQGTKRNVTPAQIDAMDFRLRKEFNDLQHEGKKLTTKRYETHEQYVGEMQQSTIAPLLDIKGSLLHQAVTAKISTSVHAKNNLTETVPKLTHGSHEDEDDLLVCETCSDFYSKWVNIKEPVRLRLMELTRQQTGKLWEASRKLRLTASNVSKVPRKKDTPPDNFVKSRLFSQFRGNKATSHGQRFEPVARRMFENQNGVHVERCGTVVSATHPFLSASPDGLVGTQSILEIKCPIVDDCLQLVDSNKYDLKKDSNGAYYLDKKGKNGYYYQVQFIMFCTERTHCYFYVWSAMNSVLVEVPFDADFVCLHISRLSEFYFRQYLPRLVNAVHSNSLDISEYKDAVLAK</sequence>
<dbReference type="Proteomes" id="UP000821865">
    <property type="component" value="Chromosome 4"/>
</dbReference>
<comment type="caution">
    <text evidence="1">The sequence shown here is derived from an EMBL/GenBank/DDBJ whole genome shotgun (WGS) entry which is preliminary data.</text>
</comment>
<dbReference type="EMBL" id="CM023473">
    <property type="protein sequence ID" value="KAH7954254.1"/>
    <property type="molecule type" value="Genomic_DNA"/>
</dbReference>
<evidence type="ECO:0000313" key="2">
    <source>
        <dbReference type="Proteomes" id="UP000821865"/>
    </source>
</evidence>
<organism evidence="1 2">
    <name type="scientific">Dermacentor silvarum</name>
    <name type="common">Tick</name>
    <dbReference type="NCBI Taxonomy" id="543639"/>
    <lineage>
        <taxon>Eukaryota</taxon>
        <taxon>Metazoa</taxon>
        <taxon>Ecdysozoa</taxon>
        <taxon>Arthropoda</taxon>
        <taxon>Chelicerata</taxon>
        <taxon>Arachnida</taxon>
        <taxon>Acari</taxon>
        <taxon>Parasitiformes</taxon>
        <taxon>Ixodida</taxon>
        <taxon>Ixodoidea</taxon>
        <taxon>Ixodidae</taxon>
        <taxon>Rhipicephalinae</taxon>
        <taxon>Dermacentor</taxon>
    </lineage>
</organism>
<reference evidence="1" key="1">
    <citation type="submission" date="2020-05" db="EMBL/GenBank/DDBJ databases">
        <title>Large-scale comparative analyses of tick genomes elucidate their genetic diversity and vector capacities.</title>
        <authorList>
            <person name="Jia N."/>
            <person name="Wang J."/>
            <person name="Shi W."/>
            <person name="Du L."/>
            <person name="Sun Y."/>
            <person name="Zhan W."/>
            <person name="Jiang J."/>
            <person name="Wang Q."/>
            <person name="Zhang B."/>
            <person name="Ji P."/>
            <person name="Sakyi L.B."/>
            <person name="Cui X."/>
            <person name="Yuan T."/>
            <person name="Jiang B."/>
            <person name="Yang W."/>
            <person name="Lam T.T.-Y."/>
            <person name="Chang Q."/>
            <person name="Ding S."/>
            <person name="Wang X."/>
            <person name="Zhu J."/>
            <person name="Ruan X."/>
            <person name="Zhao L."/>
            <person name="Wei J."/>
            <person name="Que T."/>
            <person name="Du C."/>
            <person name="Cheng J."/>
            <person name="Dai P."/>
            <person name="Han X."/>
            <person name="Huang E."/>
            <person name="Gao Y."/>
            <person name="Liu J."/>
            <person name="Shao H."/>
            <person name="Ye R."/>
            <person name="Li L."/>
            <person name="Wei W."/>
            <person name="Wang X."/>
            <person name="Wang C."/>
            <person name="Yang T."/>
            <person name="Huo Q."/>
            <person name="Li W."/>
            <person name="Guo W."/>
            <person name="Chen H."/>
            <person name="Zhou L."/>
            <person name="Ni X."/>
            <person name="Tian J."/>
            <person name="Zhou Y."/>
            <person name="Sheng Y."/>
            <person name="Liu T."/>
            <person name="Pan Y."/>
            <person name="Xia L."/>
            <person name="Li J."/>
            <person name="Zhao F."/>
            <person name="Cao W."/>
        </authorList>
    </citation>
    <scope>NUCLEOTIDE SEQUENCE</scope>
    <source>
        <strain evidence="1">Dsil-2018</strain>
    </source>
</reference>
<name>A0ACB8CYN0_DERSI</name>
<protein>
    <submittedName>
        <fullName evidence="1">Uncharacterized protein</fullName>
    </submittedName>
</protein>
<proteinExistence type="predicted"/>
<keyword evidence="2" id="KW-1185">Reference proteome</keyword>
<evidence type="ECO:0000313" key="1">
    <source>
        <dbReference type="EMBL" id="KAH7954254.1"/>
    </source>
</evidence>